<gene>
    <name evidence="3" type="ORF">M409DRAFT_18008</name>
</gene>
<dbReference type="OrthoDB" id="3687641at2759"/>
<dbReference type="PANTHER" id="PTHR33365:SF4">
    <property type="entry name" value="CYCLOCHLOROTINE BIOSYNTHESIS PROTEIN O"/>
    <property type="match status" value="1"/>
</dbReference>
<accession>A0A6A6CX92</accession>
<dbReference type="PANTHER" id="PTHR33365">
    <property type="entry name" value="YALI0B05434P"/>
    <property type="match status" value="1"/>
</dbReference>
<dbReference type="GeneID" id="54557586"/>
<organism evidence="3 4">
    <name type="scientific">Zasmidium cellare ATCC 36951</name>
    <dbReference type="NCBI Taxonomy" id="1080233"/>
    <lineage>
        <taxon>Eukaryota</taxon>
        <taxon>Fungi</taxon>
        <taxon>Dikarya</taxon>
        <taxon>Ascomycota</taxon>
        <taxon>Pezizomycotina</taxon>
        <taxon>Dothideomycetes</taxon>
        <taxon>Dothideomycetidae</taxon>
        <taxon>Mycosphaerellales</taxon>
        <taxon>Mycosphaerellaceae</taxon>
        <taxon>Zasmidium</taxon>
    </lineage>
</organism>
<dbReference type="AlphaFoldDB" id="A0A6A6CX92"/>
<name>A0A6A6CX92_ZASCE</name>
<proteinExistence type="inferred from homology"/>
<dbReference type="GO" id="GO:0043386">
    <property type="term" value="P:mycotoxin biosynthetic process"/>
    <property type="evidence" value="ECO:0007669"/>
    <property type="project" value="InterPro"/>
</dbReference>
<evidence type="ECO:0000256" key="1">
    <source>
        <dbReference type="ARBA" id="ARBA00004685"/>
    </source>
</evidence>
<evidence type="ECO:0000313" key="4">
    <source>
        <dbReference type="Proteomes" id="UP000799537"/>
    </source>
</evidence>
<comment type="similarity">
    <text evidence="2">Belongs to the ustYa family.</text>
</comment>
<dbReference type="EMBL" id="ML993582">
    <property type="protein sequence ID" value="KAF2171774.1"/>
    <property type="molecule type" value="Genomic_DNA"/>
</dbReference>
<sequence length="256" mass="28908">MFSASSPKYSSVADNELCDYDDRKIPRSHSTHILPALLILSLVANVFLSAKLLYQSPSCRAVSDMGQLLYSPAAKALQHEPLVFRGDFGLDSSPYSGVPDEASNSHWQALYDFGISRISTDEARDLVNKTLPIPDDHGYYITSLSVFHQLHCLNNVRLAVYNGTDWTDQDELMAITHVDHCINAIRQSLMCSADITPLVWGRRSLDERAKEVMEVEHSCRNFEAVKRWAADRQLRTNFDFTAIVEDDPLQWGAWTL</sequence>
<evidence type="ECO:0008006" key="5">
    <source>
        <dbReference type="Google" id="ProtNLM"/>
    </source>
</evidence>
<evidence type="ECO:0000313" key="3">
    <source>
        <dbReference type="EMBL" id="KAF2171774.1"/>
    </source>
</evidence>
<reference evidence="3" key="1">
    <citation type="journal article" date="2020" name="Stud. Mycol.">
        <title>101 Dothideomycetes genomes: a test case for predicting lifestyles and emergence of pathogens.</title>
        <authorList>
            <person name="Haridas S."/>
            <person name="Albert R."/>
            <person name="Binder M."/>
            <person name="Bloem J."/>
            <person name="Labutti K."/>
            <person name="Salamov A."/>
            <person name="Andreopoulos B."/>
            <person name="Baker S."/>
            <person name="Barry K."/>
            <person name="Bills G."/>
            <person name="Bluhm B."/>
            <person name="Cannon C."/>
            <person name="Castanera R."/>
            <person name="Culley D."/>
            <person name="Daum C."/>
            <person name="Ezra D."/>
            <person name="Gonzalez J."/>
            <person name="Henrissat B."/>
            <person name="Kuo A."/>
            <person name="Liang C."/>
            <person name="Lipzen A."/>
            <person name="Lutzoni F."/>
            <person name="Magnuson J."/>
            <person name="Mondo S."/>
            <person name="Nolan M."/>
            <person name="Ohm R."/>
            <person name="Pangilinan J."/>
            <person name="Park H.-J."/>
            <person name="Ramirez L."/>
            <person name="Alfaro M."/>
            <person name="Sun H."/>
            <person name="Tritt A."/>
            <person name="Yoshinaga Y."/>
            <person name="Zwiers L.-H."/>
            <person name="Turgeon B."/>
            <person name="Goodwin S."/>
            <person name="Spatafora J."/>
            <person name="Crous P."/>
            <person name="Grigoriev I."/>
        </authorList>
    </citation>
    <scope>NUCLEOTIDE SEQUENCE</scope>
    <source>
        <strain evidence="3">ATCC 36951</strain>
    </source>
</reference>
<dbReference type="Proteomes" id="UP000799537">
    <property type="component" value="Unassembled WGS sequence"/>
</dbReference>
<protein>
    <recommendedName>
        <fullName evidence="5">Tat pathway signal sequence</fullName>
    </recommendedName>
</protein>
<evidence type="ECO:0000256" key="2">
    <source>
        <dbReference type="ARBA" id="ARBA00035112"/>
    </source>
</evidence>
<keyword evidence="4" id="KW-1185">Reference proteome</keyword>
<dbReference type="RefSeq" id="XP_033672663.1">
    <property type="nucleotide sequence ID" value="XM_033804314.1"/>
</dbReference>
<dbReference type="Pfam" id="PF11807">
    <property type="entry name" value="UstYa"/>
    <property type="match status" value="1"/>
</dbReference>
<dbReference type="InterPro" id="IPR021765">
    <property type="entry name" value="UstYa-like"/>
</dbReference>
<comment type="pathway">
    <text evidence="1">Mycotoxin biosynthesis.</text>
</comment>